<feature type="domain" description="RagB/SusD" evidence="7">
    <location>
        <begin position="328"/>
        <end position="484"/>
    </location>
</feature>
<dbReference type="KEGG" id="coy:HF329_07355"/>
<evidence type="ECO:0000259" key="7">
    <source>
        <dbReference type="Pfam" id="PF07980"/>
    </source>
</evidence>
<comment type="subcellular location">
    <subcellularLocation>
        <location evidence="1">Cell outer membrane</location>
    </subcellularLocation>
</comment>
<dbReference type="Pfam" id="PF14322">
    <property type="entry name" value="SusD-like_3"/>
    <property type="match status" value="1"/>
</dbReference>
<reference evidence="9 12" key="2">
    <citation type="submission" date="2020-09" db="EMBL/GenBank/DDBJ databases">
        <authorList>
            <person name="Kittiwongwattana C."/>
        </authorList>
    </citation>
    <scope>NUCLEOTIDE SEQUENCE</scope>
    <source>
        <strain evidence="10 12">1303</strain>
        <strain evidence="9">1310</strain>
    </source>
</reference>
<dbReference type="SUPFAM" id="SSF48452">
    <property type="entry name" value="TPR-like"/>
    <property type="match status" value="1"/>
</dbReference>
<dbReference type="RefSeq" id="WP_168803395.1">
    <property type="nucleotide sequence ID" value="NZ_CP051204.2"/>
</dbReference>
<evidence type="ECO:0000259" key="8">
    <source>
        <dbReference type="Pfam" id="PF14322"/>
    </source>
</evidence>
<evidence type="ECO:0000313" key="10">
    <source>
        <dbReference type="EMBL" id="QJB37612.1"/>
    </source>
</evidence>
<keyword evidence="4" id="KW-0472">Membrane</keyword>
<dbReference type="Gene3D" id="1.25.40.390">
    <property type="match status" value="1"/>
</dbReference>
<protein>
    <submittedName>
        <fullName evidence="9">RagB/SusD family nutrient uptake outer membrane protein</fullName>
    </submittedName>
</protein>
<keyword evidence="5" id="KW-0998">Cell outer membrane</keyword>
<dbReference type="GO" id="GO:0009279">
    <property type="term" value="C:cell outer membrane"/>
    <property type="evidence" value="ECO:0007669"/>
    <property type="project" value="UniProtKB-SubCell"/>
</dbReference>
<dbReference type="AlphaFoldDB" id="A0AAE7D7L1"/>
<dbReference type="InterPro" id="IPR012944">
    <property type="entry name" value="SusD_RagB_dom"/>
</dbReference>
<evidence type="ECO:0000256" key="6">
    <source>
        <dbReference type="SAM" id="SignalP"/>
    </source>
</evidence>
<name>A0AAE7D7L1_9BACT</name>
<dbReference type="Proteomes" id="UP000503144">
    <property type="component" value="Chromosome"/>
</dbReference>
<dbReference type="EMBL" id="CP051205">
    <property type="protein sequence ID" value="QJB31127.1"/>
    <property type="molecule type" value="Genomic_DNA"/>
</dbReference>
<feature type="signal peptide" evidence="6">
    <location>
        <begin position="1"/>
        <end position="18"/>
    </location>
</feature>
<dbReference type="Pfam" id="PF07980">
    <property type="entry name" value="SusD_RagB"/>
    <property type="match status" value="1"/>
</dbReference>
<dbReference type="InterPro" id="IPR011990">
    <property type="entry name" value="TPR-like_helical_dom_sf"/>
</dbReference>
<accession>A0AAE7D7L1</accession>
<dbReference type="InterPro" id="IPR033985">
    <property type="entry name" value="SusD-like_N"/>
</dbReference>
<proteinExistence type="inferred from homology"/>
<evidence type="ECO:0000256" key="4">
    <source>
        <dbReference type="ARBA" id="ARBA00023136"/>
    </source>
</evidence>
<organism evidence="9 11">
    <name type="scientific">Chitinophaga oryzae</name>
    <dbReference type="NCBI Taxonomy" id="2725414"/>
    <lineage>
        <taxon>Bacteria</taxon>
        <taxon>Pseudomonadati</taxon>
        <taxon>Bacteroidota</taxon>
        <taxon>Chitinophagia</taxon>
        <taxon>Chitinophagales</taxon>
        <taxon>Chitinophagaceae</taxon>
        <taxon>Chitinophaga</taxon>
    </lineage>
</organism>
<dbReference type="Proteomes" id="UP000502421">
    <property type="component" value="Chromosome"/>
</dbReference>
<keyword evidence="12" id="KW-1185">Reference proteome</keyword>
<evidence type="ECO:0000256" key="5">
    <source>
        <dbReference type="ARBA" id="ARBA00023237"/>
    </source>
</evidence>
<comment type="similarity">
    <text evidence="2">Belongs to the SusD family.</text>
</comment>
<evidence type="ECO:0000313" key="11">
    <source>
        <dbReference type="Proteomes" id="UP000502421"/>
    </source>
</evidence>
<feature type="domain" description="SusD-like N-terminal" evidence="8">
    <location>
        <begin position="79"/>
        <end position="218"/>
    </location>
</feature>
<evidence type="ECO:0000256" key="2">
    <source>
        <dbReference type="ARBA" id="ARBA00006275"/>
    </source>
</evidence>
<evidence type="ECO:0000256" key="3">
    <source>
        <dbReference type="ARBA" id="ARBA00022729"/>
    </source>
</evidence>
<keyword evidence="3 6" id="KW-0732">Signal</keyword>
<dbReference type="PROSITE" id="PS51257">
    <property type="entry name" value="PROKAR_LIPOPROTEIN"/>
    <property type="match status" value="1"/>
</dbReference>
<feature type="chain" id="PRO_5042113411" evidence="6">
    <location>
        <begin position="19"/>
        <end position="486"/>
    </location>
</feature>
<evidence type="ECO:0000313" key="12">
    <source>
        <dbReference type="Proteomes" id="UP000503144"/>
    </source>
</evidence>
<reference evidence="11 12" key="1">
    <citation type="submission" date="2020-04" db="EMBL/GenBank/DDBJ databases">
        <authorList>
            <person name="Kittiwongwattana C."/>
        </authorList>
    </citation>
    <scope>NUCLEOTIDE SEQUENCE [LARGE SCALE GENOMIC DNA]</scope>
    <source>
        <strain evidence="12">1303</strain>
        <strain evidence="11">1310</strain>
    </source>
</reference>
<gene>
    <name evidence="10" type="ORF">HF324_07010</name>
    <name evidence="9" type="ORF">HF329_07355</name>
</gene>
<evidence type="ECO:0000256" key="1">
    <source>
        <dbReference type="ARBA" id="ARBA00004442"/>
    </source>
</evidence>
<sequence>MKKIIYCLLLVSAISACNKELNETPNGQLVGDDALRTIEGLQTALAGAYQPLKNGYTSGFATAAVDAVLMGSDDLTTHSASNKQELREMDQFAVNSTNGRINVIWLGCYKTIQNANNIIANYEKAGTSANIRQIGGEAYFLRAFSYFWLVRLWGNIPLITTSKYSPDLLSIQKSSPAQVYALIEADLKKAETLMGNTKPVAGRASAGTAKALLAEVYLTEGGYPLKDASKYALAAAKAKEVIDGKAVYGFDLVPDFGSLWTGTPSSNNTPEDVFALQFCNSCGNPSTLYGKSSMPGDEAGWDDYFCEVTFFNNFPEGKRKDVTFHTTFKTSAGDVSWQNGQTKHPYYNKFRVNTPTPGFLTSGSDLSVKLLRYAQVLLTYAEAQARSTGAPSAEAYNAVNLIRKRAGLDDLPQGLSGAAFANAVADERAWEFAGEYTRWFDLQRLELVETANSRKAADDLKPLNTITKARYWLPIPYNDQQINNGL</sequence>
<dbReference type="EMBL" id="CP051204">
    <property type="protein sequence ID" value="QJB37612.1"/>
    <property type="molecule type" value="Genomic_DNA"/>
</dbReference>
<evidence type="ECO:0000313" key="9">
    <source>
        <dbReference type="EMBL" id="QJB31127.1"/>
    </source>
</evidence>